<gene>
    <name evidence="2" type="ORF">TeGR_g1158</name>
</gene>
<feature type="transmembrane region" description="Helical" evidence="1">
    <location>
        <begin position="6"/>
        <end position="27"/>
    </location>
</feature>
<protein>
    <submittedName>
        <fullName evidence="2">Uncharacterized protein</fullName>
    </submittedName>
</protein>
<sequence length="156" mass="17569">MEEPTWAKVLFILTNLPYALAAARMVAQDQEFAPVLSQLQGLCEASSKINWVFVGIIGIVSGIFHSKQCFQCSNKKQRQAVVWWNELDLQCAFSYGFYLSVCFLKRSTVHFAPCVALLVGGGVFKLNGYYKTYFLLHGLWHVTVAWYMSAIVCNPA</sequence>
<name>A0ABQ6MFD7_9STRA</name>
<comment type="caution">
    <text evidence="2">The sequence shown here is derived from an EMBL/GenBank/DDBJ whole genome shotgun (WGS) entry which is preliminary data.</text>
</comment>
<dbReference type="Proteomes" id="UP001165060">
    <property type="component" value="Unassembled WGS sequence"/>
</dbReference>
<dbReference type="EMBL" id="BRYB01004060">
    <property type="protein sequence ID" value="GMI25071.1"/>
    <property type="molecule type" value="Genomic_DNA"/>
</dbReference>
<feature type="transmembrane region" description="Helical" evidence="1">
    <location>
        <begin position="48"/>
        <end position="66"/>
    </location>
</feature>
<evidence type="ECO:0000313" key="2">
    <source>
        <dbReference type="EMBL" id="GMI25071.1"/>
    </source>
</evidence>
<evidence type="ECO:0000313" key="3">
    <source>
        <dbReference type="Proteomes" id="UP001165060"/>
    </source>
</evidence>
<evidence type="ECO:0000256" key="1">
    <source>
        <dbReference type="SAM" id="Phobius"/>
    </source>
</evidence>
<keyword evidence="1" id="KW-0812">Transmembrane</keyword>
<keyword evidence="3" id="KW-1185">Reference proteome</keyword>
<organism evidence="2 3">
    <name type="scientific">Tetraparma gracilis</name>
    <dbReference type="NCBI Taxonomy" id="2962635"/>
    <lineage>
        <taxon>Eukaryota</taxon>
        <taxon>Sar</taxon>
        <taxon>Stramenopiles</taxon>
        <taxon>Ochrophyta</taxon>
        <taxon>Bolidophyceae</taxon>
        <taxon>Parmales</taxon>
        <taxon>Triparmaceae</taxon>
        <taxon>Tetraparma</taxon>
    </lineage>
</organism>
<keyword evidence="1" id="KW-1133">Transmembrane helix</keyword>
<accession>A0ABQ6MFD7</accession>
<reference evidence="2 3" key="1">
    <citation type="journal article" date="2023" name="Commun. Biol.">
        <title>Genome analysis of Parmales, the sister group of diatoms, reveals the evolutionary specialization of diatoms from phago-mixotrophs to photoautotrophs.</title>
        <authorList>
            <person name="Ban H."/>
            <person name="Sato S."/>
            <person name="Yoshikawa S."/>
            <person name="Yamada K."/>
            <person name="Nakamura Y."/>
            <person name="Ichinomiya M."/>
            <person name="Sato N."/>
            <person name="Blanc-Mathieu R."/>
            <person name="Endo H."/>
            <person name="Kuwata A."/>
            <person name="Ogata H."/>
        </authorList>
    </citation>
    <scope>NUCLEOTIDE SEQUENCE [LARGE SCALE GENOMIC DNA]</scope>
</reference>
<proteinExistence type="predicted"/>
<keyword evidence="1" id="KW-0472">Membrane</keyword>